<dbReference type="AlphaFoldDB" id="A0A9X1YHB2"/>
<proteinExistence type="predicted"/>
<keyword evidence="3" id="KW-1185">Reference proteome</keyword>
<reference evidence="2" key="1">
    <citation type="submission" date="2021-11" db="EMBL/GenBank/DDBJ databases">
        <title>BS-T2-15 a new species belonging to the Comamonadaceae family isolated from the soil of a French oak forest.</title>
        <authorList>
            <person name="Mieszkin S."/>
            <person name="Alain K."/>
        </authorList>
    </citation>
    <scope>NUCLEOTIDE SEQUENCE</scope>
    <source>
        <strain evidence="2">BS-T2-15</strain>
    </source>
</reference>
<sequence>MRIVCLSVALLVLGGCAAQDGAVSGAKAPVTVVADSTTNLTPQTKLHCHKETPPGSNVIQNVCETEKTEAERQALQTKLLDIGSQNGANHHAVGP</sequence>
<evidence type="ECO:0008006" key="4">
    <source>
        <dbReference type="Google" id="ProtNLM"/>
    </source>
</evidence>
<accession>A0A9X1YHB2</accession>
<protein>
    <recommendedName>
        <fullName evidence="4">Secreted protein</fullName>
    </recommendedName>
</protein>
<organism evidence="2 3">
    <name type="scientific">Scleromatobacter humisilvae</name>
    <dbReference type="NCBI Taxonomy" id="2897159"/>
    <lineage>
        <taxon>Bacteria</taxon>
        <taxon>Pseudomonadati</taxon>
        <taxon>Pseudomonadota</taxon>
        <taxon>Betaproteobacteria</taxon>
        <taxon>Burkholderiales</taxon>
        <taxon>Sphaerotilaceae</taxon>
        <taxon>Scleromatobacter</taxon>
    </lineage>
</organism>
<evidence type="ECO:0000256" key="1">
    <source>
        <dbReference type="SAM" id="SignalP"/>
    </source>
</evidence>
<comment type="caution">
    <text evidence="2">The sequence shown here is derived from an EMBL/GenBank/DDBJ whole genome shotgun (WGS) entry which is preliminary data.</text>
</comment>
<evidence type="ECO:0000313" key="3">
    <source>
        <dbReference type="Proteomes" id="UP001139353"/>
    </source>
</evidence>
<dbReference type="PROSITE" id="PS51257">
    <property type="entry name" value="PROKAR_LIPOPROTEIN"/>
    <property type="match status" value="1"/>
</dbReference>
<keyword evidence="1" id="KW-0732">Signal</keyword>
<dbReference type="EMBL" id="JAJLJH010000002">
    <property type="protein sequence ID" value="MCK9686469.1"/>
    <property type="molecule type" value="Genomic_DNA"/>
</dbReference>
<name>A0A9X1YHB2_9BURK</name>
<feature type="signal peptide" evidence="1">
    <location>
        <begin position="1"/>
        <end position="17"/>
    </location>
</feature>
<evidence type="ECO:0000313" key="2">
    <source>
        <dbReference type="EMBL" id="MCK9686469.1"/>
    </source>
</evidence>
<gene>
    <name evidence="2" type="ORF">LPC04_12200</name>
</gene>
<dbReference type="Proteomes" id="UP001139353">
    <property type="component" value="Unassembled WGS sequence"/>
</dbReference>
<dbReference type="RefSeq" id="WP_275682493.1">
    <property type="nucleotide sequence ID" value="NZ_JAJLJH010000002.1"/>
</dbReference>
<feature type="chain" id="PRO_5040781250" description="Secreted protein" evidence="1">
    <location>
        <begin position="18"/>
        <end position="95"/>
    </location>
</feature>